<name>A0ABP5NK63_9MICC</name>
<evidence type="ECO:0000313" key="1">
    <source>
        <dbReference type="EMBL" id="GAA2199984.1"/>
    </source>
</evidence>
<dbReference type="Proteomes" id="UP001500432">
    <property type="component" value="Unassembled WGS sequence"/>
</dbReference>
<dbReference type="SUPFAM" id="SSF55874">
    <property type="entry name" value="ATPase domain of HSP90 chaperone/DNA topoisomerase II/histidine kinase"/>
    <property type="match status" value="1"/>
</dbReference>
<dbReference type="EMBL" id="BAAAQW010000005">
    <property type="protein sequence ID" value="GAA2199984.1"/>
    <property type="molecule type" value="Genomic_DNA"/>
</dbReference>
<gene>
    <name evidence="1" type="ORF">GCM10009849_18590</name>
</gene>
<evidence type="ECO:0000313" key="2">
    <source>
        <dbReference type="Proteomes" id="UP001500432"/>
    </source>
</evidence>
<dbReference type="InterPro" id="IPR036890">
    <property type="entry name" value="HATPase_C_sf"/>
</dbReference>
<protein>
    <recommendedName>
        <fullName evidence="3">ATP-binding protein</fullName>
    </recommendedName>
</protein>
<reference evidence="2" key="1">
    <citation type="journal article" date="2019" name="Int. J. Syst. Evol. Microbiol.">
        <title>The Global Catalogue of Microorganisms (GCM) 10K type strain sequencing project: providing services to taxonomists for standard genome sequencing and annotation.</title>
        <authorList>
            <consortium name="The Broad Institute Genomics Platform"/>
            <consortium name="The Broad Institute Genome Sequencing Center for Infectious Disease"/>
            <person name="Wu L."/>
            <person name="Ma J."/>
        </authorList>
    </citation>
    <scope>NUCLEOTIDE SEQUENCE [LARGE SCALE GENOMIC DNA]</scope>
    <source>
        <strain evidence="2">JCM 16034</strain>
    </source>
</reference>
<sequence>MAGAAPRVTRTRDIPPDPSIARAVGRHHSFETAVADLIDNSIDAGARNVCVRFLETQGAVVGLRLIDDGEGMDGASIDDAMTFARTRDYSPGDLGHFGLGLKAASLSQADVLRVYSHRLGAPPTGRMIAASEPTQVAELDDEEVGGLLEGITVDFVFTTGTVVEWADPRTFLSSTDVSDRARWIDGRISAVMSHLGVVFHRRIASGAVRIVVDVYDLEHRESGVPRVVSAIDPFGYDRLPNDPYPADLRTAIDGGEVLGRAHVWPAAQSGRPEFRLGGRPGTLAQGLYFYRKDRLLQIGGWNTLTVSRPELEYARIALDVTATLEPHITINPEKAGLELDADLRQALLGATVGESGLTFAGFLTAAAGARAESRKYTKRPVELVEPGRGFGADLIDAFGSTVDRADADPVDIRWALEKSESPLRIDLDRRTIWLNQQYRDVIAGPGSMDADDAPFVKTLLMILYSRYFEGSHLGSREKAELAAWEELLTAALREELALQARELGKPDE</sequence>
<dbReference type="Gene3D" id="3.30.565.10">
    <property type="entry name" value="Histidine kinase-like ATPase, C-terminal domain"/>
    <property type="match status" value="1"/>
</dbReference>
<keyword evidence="2" id="KW-1185">Reference proteome</keyword>
<accession>A0ABP5NK63</accession>
<proteinExistence type="predicted"/>
<organism evidence="1 2">
    <name type="scientific">Sinomonas flava</name>
    <dbReference type="NCBI Taxonomy" id="496857"/>
    <lineage>
        <taxon>Bacteria</taxon>
        <taxon>Bacillati</taxon>
        <taxon>Actinomycetota</taxon>
        <taxon>Actinomycetes</taxon>
        <taxon>Micrococcales</taxon>
        <taxon>Micrococcaceae</taxon>
        <taxon>Sinomonas</taxon>
    </lineage>
</organism>
<dbReference type="RefSeq" id="WP_344299423.1">
    <property type="nucleotide sequence ID" value="NZ_BAAAQW010000005.1"/>
</dbReference>
<dbReference type="Pfam" id="PF13589">
    <property type="entry name" value="HATPase_c_3"/>
    <property type="match status" value="1"/>
</dbReference>
<evidence type="ECO:0008006" key="3">
    <source>
        <dbReference type="Google" id="ProtNLM"/>
    </source>
</evidence>
<comment type="caution">
    <text evidence="1">The sequence shown here is derived from an EMBL/GenBank/DDBJ whole genome shotgun (WGS) entry which is preliminary data.</text>
</comment>